<feature type="compositionally biased region" description="Acidic residues" evidence="1">
    <location>
        <begin position="196"/>
        <end position="207"/>
    </location>
</feature>
<dbReference type="EMBL" id="CDMZ01001089">
    <property type="protein sequence ID" value="CEM27025.1"/>
    <property type="molecule type" value="Genomic_DNA"/>
</dbReference>
<organism evidence="2">
    <name type="scientific">Chromera velia CCMP2878</name>
    <dbReference type="NCBI Taxonomy" id="1169474"/>
    <lineage>
        <taxon>Eukaryota</taxon>
        <taxon>Sar</taxon>
        <taxon>Alveolata</taxon>
        <taxon>Colpodellida</taxon>
        <taxon>Chromeraceae</taxon>
        <taxon>Chromera</taxon>
    </lineage>
</organism>
<proteinExistence type="predicted"/>
<sequence length="301" mass="33847">MIEEMGAVFFSDMVFFRLVQPVAVRGPSSINPFDEGPPGARSVEFSDIVCVESFVMSSCSCSCVTSCVRCSWNSWSSTCFHALVSTCRVHECTYIRPTVTRRDAARRATASLGRRDAEVEAKWRVESFMSATVTERRDLTAPPTREARGQSAGIRRSPASRGEAHEAELREKREALTRAGRERAIEEVRQFREGEGGDPQEAEENENEGAQIVSIEFFPLPLDDVEREELSVLCNFLPFLQEQVADQMAIHSHLQPPLLQEQGQLPAETLTAELQSNSWKHNSHCQRPESGREDLDKQEKK</sequence>
<dbReference type="AlphaFoldDB" id="A0A0G4GDD9"/>
<gene>
    <name evidence="2" type="ORF">Cvel_21315</name>
</gene>
<protein>
    <submittedName>
        <fullName evidence="2">Uncharacterized protein</fullName>
    </submittedName>
</protein>
<feature type="region of interest" description="Disordered" evidence="1">
    <location>
        <begin position="188"/>
        <end position="209"/>
    </location>
</feature>
<feature type="region of interest" description="Disordered" evidence="1">
    <location>
        <begin position="134"/>
        <end position="168"/>
    </location>
</feature>
<feature type="region of interest" description="Disordered" evidence="1">
    <location>
        <begin position="274"/>
        <end position="301"/>
    </location>
</feature>
<evidence type="ECO:0000313" key="2">
    <source>
        <dbReference type="EMBL" id="CEM27025.1"/>
    </source>
</evidence>
<name>A0A0G4GDD9_9ALVE</name>
<reference evidence="2" key="1">
    <citation type="submission" date="2014-11" db="EMBL/GenBank/DDBJ databases">
        <authorList>
            <person name="Otto D Thomas"/>
            <person name="Naeem Raeece"/>
        </authorList>
    </citation>
    <scope>NUCLEOTIDE SEQUENCE</scope>
</reference>
<dbReference type="VEuPathDB" id="CryptoDB:Cvel_21315"/>
<feature type="compositionally biased region" description="Basic and acidic residues" evidence="1">
    <location>
        <begin position="286"/>
        <end position="301"/>
    </location>
</feature>
<evidence type="ECO:0000256" key="1">
    <source>
        <dbReference type="SAM" id="MobiDB-lite"/>
    </source>
</evidence>
<accession>A0A0G4GDD9</accession>